<dbReference type="GO" id="GO:0003723">
    <property type="term" value="F:RNA binding"/>
    <property type="evidence" value="ECO:0007669"/>
    <property type="project" value="InterPro"/>
</dbReference>
<gene>
    <name evidence="5" type="ORF">PSAL00342_LOCUS7541</name>
</gene>
<dbReference type="CDD" id="cd23702">
    <property type="entry name" value="eL14"/>
    <property type="match status" value="1"/>
</dbReference>
<dbReference type="EMBL" id="HBIS01009195">
    <property type="protein sequence ID" value="CAE0613642.1"/>
    <property type="molecule type" value="Transcribed_RNA"/>
</dbReference>
<evidence type="ECO:0000313" key="5">
    <source>
        <dbReference type="EMBL" id="CAE0613642.1"/>
    </source>
</evidence>
<protein>
    <recommendedName>
        <fullName evidence="4">Large ribosomal subunit protein eL14 domain-containing protein</fullName>
    </recommendedName>
</protein>
<dbReference type="GO" id="GO:0003735">
    <property type="term" value="F:structural constituent of ribosome"/>
    <property type="evidence" value="ECO:0007669"/>
    <property type="project" value="InterPro"/>
</dbReference>
<dbReference type="InterPro" id="IPR014722">
    <property type="entry name" value="Rib_uL2_dom2"/>
</dbReference>
<comment type="similarity">
    <text evidence="1">Belongs to the eukaryotic ribosomal protein eL14 family.</text>
</comment>
<dbReference type="SUPFAM" id="SSF50104">
    <property type="entry name" value="Translation proteins SH3-like domain"/>
    <property type="match status" value="1"/>
</dbReference>
<dbReference type="InterPro" id="IPR039660">
    <property type="entry name" value="Ribosomal_eL14"/>
</dbReference>
<evidence type="ECO:0000256" key="2">
    <source>
        <dbReference type="ARBA" id="ARBA00022980"/>
    </source>
</evidence>
<dbReference type="PANTHER" id="PTHR11127">
    <property type="entry name" value="60S RIBOSOMAL PROTEIN L14"/>
    <property type="match status" value="1"/>
</dbReference>
<keyword evidence="3" id="KW-0687">Ribonucleoprotein</keyword>
<evidence type="ECO:0000256" key="3">
    <source>
        <dbReference type="ARBA" id="ARBA00023274"/>
    </source>
</evidence>
<name>A0A7S3UFW1_9CHLO</name>
<dbReference type="AlphaFoldDB" id="A0A7S3UFW1"/>
<keyword evidence="2" id="KW-0689">Ribosomal protein</keyword>
<dbReference type="InterPro" id="IPR008991">
    <property type="entry name" value="Translation_prot_SH3-like_sf"/>
</dbReference>
<dbReference type="InterPro" id="IPR002784">
    <property type="entry name" value="Ribosomal_eL14_dom"/>
</dbReference>
<evidence type="ECO:0000259" key="4">
    <source>
        <dbReference type="Pfam" id="PF01929"/>
    </source>
</evidence>
<dbReference type="Gene3D" id="2.30.30.30">
    <property type="match status" value="1"/>
</dbReference>
<dbReference type="Pfam" id="PF01929">
    <property type="entry name" value="Ribosomal_L14e"/>
    <property type="match status" value="1"/>
</dbReference>
<dbReference type="Gene3D" id="6.10.250.2270">
    <property type="match status" value="1"/>
</dbReference>
<reference evidence="5" key="1">
    <citation type="submission" date="2021-01" db="EMBL/GenBank/DDBJ databases">
        <authorList>
            <person name="Corre E."/>
            <person name="Pelletier E."/>
            <person name="Niang G."/>
            <person name="Scheremetjew M."/>
            <person name="Finn R."/>
            <person name="Kale V."/>
            <person name="Holt S."/>
            <person name="Cochrane G."/>
            <person name="Meng A."/>
            <person name="Brown T."/>
            <person name="Cohen L."/>
        </authorList>
    </citation>
    <scope>NUCLEOTIDE SEQUENCE</scope>
    <source>
        <strain evidence="5">CCMP1897</strain>
    </source>
</reference>
<evidence type="ECO:0000256" key="1">
    <source>
        <dbReference type="ARBA" id="ARBA00006592"/>
    </source>
</evidence>
<sequence length="127" mass="14191">MPFRRYVELGRVAMVNYGPDYGKLVVIVDFIDQNRCLVDAPGMVRSQANFKRLGLTDQVITVGKTPSKEELKAAWDSADVEGTFAASNWGKKIAKKAAKMKMTDFDRYKAMVAKVKRNKAVRAAMAK</sequence>
<dbReference type="GO" id="GO:0022625">
    <property type="term" value="C:cytosolic large ribosomal subunit"/>
    <property type="evidence" value="ECO:0007669"/>
    <property type="project" value="TreeGrafter"/>
</dbReference>
<dbReference type="GO" id="GO:0042273">
    <property type="term" value="P:ribosomal large subunit biogenesis"/>
    <property type="evidence" value="ECO:0007669"/>
    <property type="project" value="TreeGrafter"/>
</dbReference>
<organism evidence="5">
    <name type="scientific">Picocystis salinarum</name>
    <dbReference type="NCBI Taxonomy" id="88271"/>
    <lineage>
        <taxon>Eukaryota</taxon>
        <taxon>Viridiplantae</taxon>
        <taxon>Chlorophyta</taxon>
        <taxon>Picocystophyceae</taxon>
        <taxon>Picocystales</taxon>
        <taxon>Picocystaceae</taxon>
        <taxon>Picocystis</taxon>
    </lineage>
</organism>
<dbReference type="PANTHER" id="PTHR11127:SF2">
    <property type="entry name" value="LARGE RIBOSOMAL SUBUNIT PROTEIN EL14"/>
    <property type="match status" value="1"/>
</dbReference>
<dbReference type="GO" id="GO:0006412">
    <property type="term" value="P:translation"/>
    <property type="evidence" value="ECO:0007669"/>
    <property type="project" value="InterPro"/>
</dbReference>
<feature type="domain" description="Large ribosomal subunit protein eL14" evidence="4">
    <location>
        <begin position="45"/>
        <end position="118"/>
    </location>
</feature>
<proteinExistence type="inferred from homology"/>
<accession>A0A7S3UFW1</accession>